<dbReference type="HAMAP" id="MF_00276">
    <property type="entry name" value="KdpC"/>
    <property type="match status" value="1"/>
</dbReference>
<keyword evidence="8 11" id="KW-1133">Transmembrane helix</keyword>
<comment type="function">
    <text evidence="11">Part of the high-affinity ATP-driven potassium transport (or Kdp) system, which catalyzes the hydrolysis of ATP coupled with the electrogenic transport of potassium into the cytoplasm. This subunit acts as a catalytic chaperone that increases the ATP-binding affinity of the ATP-hydrolyzing subunit KdpB by the formation of a transient KdpB/KdpC/ATP ternary complex.</text>
</comment>
<comment type="subunit">
    <text evidence="11">The system is composed of three essential subunits: KdpA, KdpB and KdpC.</text>
</comment>
<evidence type="ECO:0000256" key="10">
    <source>
        <dbReference type="ARBA" id="ARBA00023136"/>
    </source>
</evidence>
<dbReference type="InterPro" id="IPR003820">
    <property type="entry name" value="KdpC"/>
</dbReference>
<comment type="similarity">
    <text evidence="11">Belongs to the KdpC family.</text>
</comment>
<keyword evidence="4 11" id="KW-0812">Transmembrane</keyword>
<keyword evidence="13" id="KW-1185">Reference proteome</keyword>
<evidence type="ECO:0000256" key="11">
    <source>
        <dbReference type="HAMAP-Rule" id="MF_00276"/>
    </source>
</evidence>
<reference evidence="12 13" key="1">
    <citation type="submission" date="2019-06" db="EMBL/GenBank/DDBJ databases">
        <title>Psychrobacillus vulpis sp. nov., a new species isolated from feces of a red fox that inhabits in The Tablas de Daimiel Natural Park, Albacete, Spain.</title>
        <authorList>
            <person name="Rodriguez M."/>
            <person name="Reina J.C."/>
            <person name="Bejar V."/>
            <person name="Llamas I."/>
        </authorList>
    </citation>
    <scope>NUCLEOTIDE SEQUENCE [LARGE SCALE GENOMIC DNA]</scope>
    <source>
        <strain evidence="12 13">Z8</strain>
    </source>
</reference>
<dbReference type="Pfam" id="PF02669">
    <property type="entry name" value="KdpC"/>
    <property type="match status" value="1"/>
</dbReference>
<dbReference type="PIRSF" id="PIRSF001296">
    <property type="entry name" value="K_ATPase_KdpC"/>
    <property type="match status" value="1"/>
</dbReference>
<keyword evidence="6 11" id="KW-0067">ATP-binding</keyword>
<dbReference type="GO" id="GO:0008556">
    <property type="term" value="F:P-type potassium transmembrane transporter activity"/>
    <property type="evidence" value="ECO:0007669"/>
    <property type="project" value="InterPro"/>
</dbReference>
<evidence type="ECO:0000256" key="9">
    <source>
        <dbReference type="ARBA" id="ARBA00023065"/>
    </source>
</evidence>
<evidence type="ECO:0000313" key="12">
    <source>
        <dbReference type="EMBL" id="TQR16337.1"/>
    </source>
</evidence>
<feature type="transmembrane region" description="Helical" evidence="11">
    <location>
        <begin position="12"/>
        <end position="38"/>
    </location>
</feature>
<dbReference type="PANTHER" id="PTHR30042:SF2">
    <property type="entry name" value="POTASSIUM-TRANSPORTING ATPASE KDPC SUBUNIT"/>
    <property type="match status" value="1"/>
</dbReference>
<comment type="subcellular location">
    <subcellularLocation>
        <location evidence="11">Cell membrane</location>
        <topology evidence="11">Single-pass membrane protein</topology>
    </subcellularLocation>
</comment>
<dbReference type="NCBIfam" id="NF001454">
    <property type="entry name" value="PRK00315.1"/>
    <property type="match status" value="1"/>
</dbReference>
<keyword evidence="9 11" id="KW-0406">Ion transport</keyword>
<evidence type="ECO:0000256" key="7">
    <source>
        <dbReference type="ARBA" id="ARBA00022958"/>
    </source>
</evidence>
<keyword evidence="10 11" id="KW-0472">Membrane</keyword>
<name>A0A544TFZ7_9BACI</name>
<dbReference type="NCBIfam" id="TIGR00681">
    <property type="entry name" value="kdpC"/>
    <property type="match status" value="1"/>
</dbReference>
<dbReference type="GO" id="GO:0005524">
    <property type="term" value="F:ATP binding"/>
    <property type="evidence" value="ECO:0007669"/>
    <property type="project" value="UniProtKB-UniRule"/>
</dbReference>
<dbReference type="AlphaFoldDB" id="A0A544TFZ7"/>
<dbReference type="EMBL" id="VDGI01000035">
    <property type="protein sequence ID" value="TQR16337.1"/>
    <property type="molecule type" value="Genomic_DNA"/>
</dbReference>
<keyword evidence="3 11" id="KW-0633">Potassium transport</keyword>
<dbReference type="PANTHER" id="PTHR30042">
    <property type="entry name" value="POTASSIUM-TRANSPORTING ATPASE C CHAIN"/>
    <property type="match status" value="1"/>
</dbReference>
<evidence type="ECO:0000256" key="1">
    <source>
        <dbReference type="ARBA" id="ARBA00022448"/>
    </source>
</evidence>
<organism evidence="12 13">
    <name type="scientific">Psychrobacillus vulpis</name>
    <dbReference type="NCBI Taxonomy" id="2325572"/>
    <lineage>
        <taxon>Bacteria</taxon>
        <taxon>Bacillati</taxon>
        <taxon>Bacillota</taxon>
        <taxon>Bacilli</taxon>
        <taxon>Bacillales</taxon>
        <taxon>Bacillaceae</taxon>
        <taxon>Psychrobacillus</taxon>
    </lineage>
</organism>
<gene>
    <name evidence="11 12" type="primary">kdpC</name>
    <name evidence="12" type="ORF">FG384_18780</name>
</gene>
<dbReference type="RefSeq" id="WP_142644219.1">
    <property type="nucleotide sequence ID" value="NZ_VDGI01000035.1"/>
</dbReference>
<evidence type="ECO:0000256" key="3">
    <source>
        <dbReference type="ARBA" id="ARBA00022538"/>
    </source>
</evidence>
<comment type="caution">
    <text evidence="12">The sequence shown here is derived from an EMBL/GenBank/DDBJ whole genome shotgun (WGS) entry which is preliminary data.</text>
</comment>
<dbReference type="GO" id="GO:0005886">
    <property type="term" value="C:plasma membrane"/>
    <property type="evidence" value="ECO:0007669"/>
    <property type="project" value="UniProtKB-SubCell"/>
</dbReference>
<dbReference type="OrthoDB" id="9809491at2"/>
<evidence type="ECO:0000256" key="4">
    <source>
        <dbReference type="ARBA" id="ARBA00022692"/>
    </source>
</evidence>
<keyword evidence="1 11" id="KW-0813">Transport</keyword>
<keyword evidence="2 11" id="KW-1003">Cell membrane</keyword>
<proteinExistence type="inferred from homology"/>
<evidence type="ECO:0000256" key="6">
    <source>
        <dbReference type="ARBA" id="ARBA00022840"/>
    </source>
</evidence>
<protein>
    <recommendedName>
        <fullName evidence="11">Potassium-transporting ATPase KdpC subunit</fullName>
    </recommendedName>
    <alternativeName>
        <fullName evidence="11">ATP phosphohydrolase [potassium-transporting] C chain</fullName>
    </alternativeName>
    <alternativeName>
        <fullName evidence="11">Potassium-binding and translocating subunit C</fullName>
    </alternativeName>
    <alternativeName>
        <fullName evidence="11">Potassium-translocating ATPase C chain</fullName>
    </alternativeName>
</protein>
<dbReference type="Proteomes" id="UP000316626">
    <property type="component" value="Unassembled WGS sequence"/>
</dbReference>
<evidence type="ECO:0000313" key="13">
    <source>
        <dbReference type="Proteomes" id="UP000316626"/>
    </source>
</evidence>
<keyword evidence="5 11" id="KW-0547">Nucleotide-binding</keyword>
<evidence type="ECO:0000256" key="2">
    <source>
        <dbReference type="ARBA" id="ARBA00022475"/>
    </source>
</evidence>
<evidence type="ECO:0000256" key="8">
    <source>
        <dbReference type="ARBA" id="ARBA00022989"/>
    </source>
</evidence>
<accession>A0A544TFZ7</accession>
<sequence>MKGFLENSKQALLISLTMFVLCGLFYPFAVTGIAQALFNHQANGSLIEVDDKTVGSELLGQAFTSPEYFWGRVSSVNYNVYTKEDTVPDNKGETAYSGVSSGTFNYAPSNPELKKRIEEDIEAFLKQNPKVNREEIPADLMTASGSGLDPHISVDAAFIQIERVAQASGLTIEEVKEIVKVNTDYRVLGVMGEDKVNVLAANLDIYTKIKEAEL</sequence>
<keyword evidence="7 11" id="KW-0630">Potassium</keyword>
<evidence type="ECO:0000256" key="5">
    <source>
        <dbReference type="ARBA" id="ARBA00022741"/>
    </source>
</evidence>